<protein>
    <submittedName>
        <fullName evidence="2">Uncharacterized protein</fullName>
    </submittedName>
</protein>
<accession>A0A9P3LY25</accession>
<sequence>MSRVRYGYLSREYADRHMGAFRLNKPPMFEQVSMAVHQGNHCFALIGKRSEIHKWLTEVHPEMTVSVTETFDWRKDSPYAGLFKVTVRSVHVGYRFFYLMFGKKLTSKLLVEFSPWDGKAKPGEPMPLERDDIDAIPLSGESILVKSGSTMAEVSEKLKTKRKVMDTAGGVKVMGVRLERASTFSSVHKPKSDHAVTPGTGQSARSSMDEKTGDERKRRASSFSLSKILSREH</sequence>
<evidence type="ECO:0000256" key="1">
    <source>
        <dbReference type="SAM" id="MobiDB-lite"/>
    </source>
</evidence>
<keyword evidence="3" id="KW-1185">Reference proteome</keyword>
<name>A0A9P3LY25_9FUNG</name>
<gene>
    <name evidence="2" type="ORF">EMPS_07324</name>
</gene>
<dbReference type="AlphaFoldDB" id="A0A9P3LY25"/>
<feature type="region of interest" description="Disordered" evidence="1">
    <location>
        <begin position="184"/>
        <end position="233"/>
    </location>
</feature>
<dbReference type="Proteomes" id="UP000827284">
    <property type="component" value="Unassembled WGS sequence"/>
</dbReference>
<proteinExistence type="predicted"/>
<organism evidence="2 3">
    <name type="scientific">Entomortierella parvispora</name>
    <dbReference type="NCBI Taxonomy" id="205924"/>
    <lineage>
        <taxon>Eukaryota</taxon>
        <taxon>Fungi</taxon>
        <taxon>Fungi incertae sedis</taxon>
        <taxon>Mucoromycota</taxon>
        <taxon>Mortierellomycotina</taxon>
        <taxon>Mortierellomycetes</taxon>
        <taxon>Mortierellales</taxon>
        <taxon>Mortierellaceae</taxon>
        <taxon>Entomortierella</taxon>
    </lineage>
</organism>
<reference evidence="2" key="1">
    <citation type="submission" date="2021-11" db="EMBL/GenBank/DDBJ databases">
        <authorList>
            <person name="Herlambang A."/>
            <person name="Guo Y."/>
            <person name="Takashima Y."/>
            <person name="Nishizawa T."/>
        </authorList>
    </citation>
    <scope>NUCLEOTIDE SEQUENCE</scope>
    <source>
        <strain evidence="2">E1425</strain>
    </source>
</reference>
<evidence type="ECO:0000313" key="2">
    <source>
        <dbReference type="EMBL" id="GJJ74966.1"/>
    </source>
</evidence>
<reference evidence="2" key="2">
    <citation type="journal article" date="2022" name="Microbiol. Resour. Announc.">
        <title>Whole-Genome Sequence of Entomortierella parvispora E1425, a Mucoromycotan Fungus Associated with Burkholderiaceae-Related Endosymbiotic Bacteria.</title>
        <authorList>
            <person name="Herlambang A."/>
            <person name="Guo Y."/>
            <person name="Takashima Y."/>
            <person name="Narisawa K."/>
            <person name="Ohta H."/>
            <person name="Nishizawa T."/>
        </authorList>
    </citation>
    <scope>NUCLEOTIDE SEQUENCE</scope>
    <source>
        <strain evidence="2">E1425</strain>
    </source>
</reference>
<dbReference type="EMBL" id="BQFW01000010">
    <property type="protein sequence ID" value="GJJ74966.1"/>
    <property type="molecule type" value="Genomic_DNA"/>
</dbReference>
<evidence type="ECO:0000313" key="3">
    <source>
        <dbReference type="Proteomes" id="UP000827284"/>
    </source>
</evidence>
<feature type="compositionally biased region" description="Basic and acidic residues" evidence="1">
    <location>
        <begin position="207"/>
        <end position="217"/>
    </location>
</feature>
<comment type="caution">
    <text evidence="2">The sequence shown here is derived from an EMBL/GenBank/DDBJ whole genome shotgun (WGS) entry which is preliminary data.</text>
</comment>
<dbReference type="OrthoDB" id="2396513at2759"/>